<evidence type="ECO:0000313" key="18">
    <source>
        <dbReference type="EMBL" id="KAK1744355.1"/>
    </source>
</evidence>
<dbReference type="AlphaFoldDB" id="A0AAD8YF84"/>
<comment type="cofactor">
    <cofactor evidence="1">
        <name>Ca(2+)</name>
        <dbReference type="ChEBI" id="CHEBI:29108"/>
    </cofactor>
</comment>
<keyword evidence="3" id="KW-1003">Cell membrane</keyword>
<dbReference type="GO" id="GO:0005886">
    <property type="term" value="C:plasma membrane"/>
    <property type="evidence" value="ECO:0007669"/>
    <property type="project" value="UniProtKB-SubCell"/>
</dbReference>
<dbReference type="EMBL" id="JATAAI010000007">
    <property type="protein sequence ID" value="KAK1744355.1"/>
    <property type="molecule type" value="Genomic_DNA"/>
</dbReference>
<evidence type="ECO:0000256" key="2">
    <source>
        <dbReference type="ARBA" id="ARBA00004651"/>
    </source>
</evidence>
<dbReference type="Pfam" id="PF01764">
    <property type="entry name" value="Lipase_3"/>
    <property type="match status" value="1"/>
</dbReference>
<evidence type="ECO:0000256" key="14">
    <source>
        <dbReference type="ARBA" id="ARBA00026104"/>
    </source>
</evidence>
<evidence type="ECO:0000256" key="16">
    <source>
        <dbReference type="SAM" id="Phobius"/>
    </source>
</evidence>
<evidence type="ECO:0000256" key="10">
    <source>
        <dbReference type="ARBA" id="ARBA00022989"/>
    </source>
</evidence>
<evidence type="ECO:0000256" key="15">
    <source>
        <dbReference type="SAM" id="MobiDB-lite"/>
    </source>
</evidence>
<dbReference type="Gene3D" id="1.20.140.150">
    <property type="match status" value="1"/>
</dbReference>
<evidence type="ECO:0000256" key="5">
    <source>
        <dbReference type="ARBA" id="ARBA00022692"/>
    </source>
</evidence>
<keyword evidence="4" id="KW-0597">Phosphoprotein</keyword>
<comment type="caution">
    <text evidence="18">The sequence shown here is derived from an EMBL/GenBank/DDBJ whole genome shotgun (WGS) entry which is preliminary data.</text>
</comment>
<evidence type="ECO:0000256" key="11">
    <source>
        <dbReference type="ARBA" id="ARBA00023098"/>
    </source>
</evidence>
<keyword evidence="19" id="KW-1185">Reference proteome</keyword>
<evidence type="ECO:0000256" key="13">
    <source>
        <dbReference type="ARBA" id="ARBA00024531"/>
    </source>
</evidence>
<keyword evidence="8" id="KW-0106">Calcium</keyword>
<dbReference type="Gene3D" id="3.40.50.1820">
    <property type="entry name" value="alpha/beta hydrolase"/>
    <property type="match status" value="1"/>
</dbReference>
<dbReference type="InterPro" id="IPR002921">
    <property type="entry name" value="Fungal_lipase-type"/>
</dbReference>
<dbReference type="EC" id="3.1.1.116" evidence="14"/>
<dbReference type="Proteomes" id="UP001224775">
    <property type="component" value="Unassembled WGS sequence"/>
</dbReference>
<evidence type="ECO:0000313" key="19">
    <source>
        <dbReference type="Proteomes" id="UP001224775"/>
    </source>
</evidence>
<gene>
    <name evidence="18" type="ORF">QTG54_004888</name>
</gene>
<dbReference type="PANTHER" id="PTHR45792">
    <property type="entry name" value="DIACYLGLYCEROL LIPASE HOMOLOG-RELATED"/>
    <property type="match status" value="1"/>
</dbReference>
<evidence type="ECO:0000256" key="12">
    <source>
        <dbReference type="ARBA" id="ARBA00023136"/>
    </source>
</evidence>
<keyword evidence="6" id="KW-0479">Metal-binding</keyword>
<keyword evidence="5 16" id="KW-0812">Transmembrane</keyword>
<feature type="transmembrane region" description="Helical" evidence="16">
    <location>
        <begin position="493"/>
        <end position="512"/>
    </location>
</feature>
<feature type="transmembrane region" description="Helical" evidence="16">
    <location>
        <begin position="616"/>
        <end position="635"/>
    </location>
</feature>
<dbReference type="PANTHER" id="PTHR45792:SF8">
    <property type="entry name" value="DIACYLGLYCEROL LIPASE-ALPHA"/>
    <property type="match status" value="1"/>
</dbReference>
<evidence type="ECO:0000256" key="9">
    <source>
        <dbReference type="ARBA" id="ARBA00022963"/>
    </source>
</evidence>
<dbReference type="GO" id="GO:0016298">
    <property type="term" value="F:lipase activity"/>
    <property type="evidence" value="ECO:0007669"/>
    <property type="project" value="TreeGrafter"/>
</dbReference>
<feature type="domain" description="Fungal lipase-type" evidence="17">
    <location>
        <begin position="144"/>
        <end position="283"/>
    </location>
</feature>
<dbReference type="GO" id="GO:0046872">
    <property type="term" value="F:metal ion binding"/>
    <property type="evidence" value="ECO:0007669"/>
    <property type="project" value="UniProtKB-KW"/>
</dbReference>
<evidence type="ECO:0000256" key="6">
    <source>
        <dbReference type="ARBA" id="ARBA00022723"/>
    </source>
</evidence>
<feature type="transmembrane region" description="Helical" evidence="16">
    <location>
        <begin position="585"/>
        <end position="604"/>
    </location>
</feature>
<keyword evidence="12 16" id="KW-0472">Membrane</keyword>
<dbReference type="GO" id="GO:0016042">
    <property type="term" value="P:lipid catabolic process"/>
    <property type="evidence" value="ECO:0007669"/>
    <property type="project" value="UniProtKB-KW"/>
</dbReference>
<evidence type="ECO:0000256" key="1">
    <source>
        <dbReference type="ARBA" id="ARBA00001913"/>
    </source>
</evidence>
<feature type="region of interest" description="Disordered" evidence="15">
    <location>
        <begin position="1"/>
        <end position="26"/>
    </location>
</feature>
<accession>A0AAD8YF84</accession>
<keyword evidence="9" id="KW-0442">Lipid degradation</keyword>
<feature type="transmembrane region" description="Helical" evidence="16">
    <location>
        <begin position="668"/>
        <end position="691"/>
    </location>
</feature>
<dbReference type="InterPro" id="IPR052214">
    <property type="entry name" value="DAG_Lipase-Related"/>
</dbReference>
<feature type="compositionally biased region" description="Basic and acidic residues" evidence="15">
    <location>
        <begin position="1"/>
        <end position="11"/>
    </location>
</feature>
<organism evidence="18 19">
    <name type="scientific">Skeletonema marinoi</name>
    <dbReference type="NCBI Taxonomy" id="267567"/>
    <lineage>
        <taxon>Eukaryota</taxon>
        <taxon>Sar</taxon>
        <taxon>Stramenopiles</taxon>
        <taxon>Ochrophyta</taxon>
        <taxon>Bacillariophyta</taxon>
        <taxon>Coscinodiscophyceae</taxon>
        <taxon>Thalassiosirophycidae</taxon>
        <taxon>Thalassiosirales</taxon>
        <taxon>Skeletonemataceae</taxon>
        <taxon>Skeletonema</taxon>
        <taxon>Skeletonema marinoi-dohrnii complex</taxon>
    </lineage>
</organism>
<reference evidence="18" key="1">
    <citation type="submission" date="2023-06" db="EMBL/GenBank/DDBJ databases">
        <title>Survivors Of The Sea: Transcriptome response of Skeletonema marinoi to long-term dormancy.</title>
        <authorList>
            <person name="Pinder M.I.M."/>
            <person name="Kourtchenko O."/>
            <person name="Robertson E.K."/>
            <person name="Larsson T."/>
            <person name="Maumus F."/>
            <person name="Osuna-Cruz C.M."/>
            <person name="Vancaester E."/>
            <person name="Stenow R."/>
            <person name="Vandepoele K."/>
            <person name="Ploug H."/>
            <person name="Bruchert V."/>
            <person name="Godhe A."/>
            <person name="Topel M."/>
        </authorList>
    </citation>
    <scope>NUCLEOTIDE SEQUENCE</scope>
    <source>
        <strain evidence="18">R05AC</strain>
    </source>
</reference>
<keyword evidence="11" id="KW-0443">Lipid metabolism</keyword>
<comment type="subcellular location">
    <subcellularLocation>
        <location evidence="2">Cell membrane</location>
        <topology evidence="2">Multi-pass membrane protein</topology>
    </subcellularLocation>
</comment>
<dbReference type="SUPFAM" id="SSF53474">
    <property type="entry name" value="alpha/beta-Hydrolases"/>
    <property type="match status" value="1"/>
</dbReference>
<keyword evidence="10 16" id="KW-1133">Transmembrane helix</keyword>
<evidence type="ECO:0000256" key="4">
    <source>
        <dbReference type="ARBA" id="ARBA00022553"/>
    </source>
</evidence>
<evidence type="ECO:0000259" key="17">
    <source>
        <dbReference type="Pfam" id="PF01764"/>
    </source>
</evidence>
<protein>
    <recommendedName>
        <fullName evidence="14">sn-1-specific diacylglycerol lipase</fullName>
        <ecNumber evidence="14">3.1.1.116</ecNumber>
    </recommendedName>
</protein>
<evidence type="ECO:0000256" key="8">
    <source>
        <dbReference type="ARBA" id="ARBA00022837"/>
    </source>
</evidence>
<comment type="catalytic activity">
    <reaction evidence="13">
        <text>a 1,2-diacyl-sn-glycerol + H2O = a 2-acylglycerol + a fatty acid + H(+)</text>
        <dbReference type="Rhea" id="RHEA:33275"/>
        <dbReference type="ChEBI" id="CHEBI:15377"/>
        <dbReference type="ChEBI" id="CHEBI:15378"/>
        <dbReference type="ChEBI" id="CHEBI:17389"/>
        <dbReference type="ChEBI" id="CHEBI:17815"/>
        <dbReference type="ChEBI" id="CHEBI:28868"/>
        <dbReference type="EC" id="3.1.1.116"/>
    </reaction>
    <physiologicalReaction direction="left-to-right" evidence="13">
        <dbReference type="Rhea" id="RHEA:33276"/>
    </physiologicalReaction>
</comment>
<evidence type="ECO:0000256" key="7">
    <source>
        <dbReference type="ARBA" id="ARBA00022801"/>
    </source>
</evidence>
<sequence length="710" mass="80098">MDKKQTDKCEMGEGEDESENNNTSSPIDAVNFSVNYADILNRRVLSANDETDMHLLRQGALYSQYAQGIYELYPRALLQAGLLDGGWDGLYSPWKPGDQHSLLSTFRLTEFGFPSTALVYANFTNKVIATPYCILLDEIERTLVVVIRGSVTLEDLVTDLQWSAIELNRVGERVGFDGRGKYGHRGMLTNSKWIYNDIHRRKIVFDVLRDDRSNPHRDYNLVITGHSLGGGCAAMLAIMFKPMYPNVKCYAFCPPGCTVSMNLATECDDFITSFVVGNDIIPSRYDFLEMLARIKVSKITAFRDSRYPCRNKDLEGMHTALLELQVDQSFVLTSLLLTSFSSIVTTTAVRNKRILYARDDIPITEYYQKLVSFRQNRELVFDQLSPVDTRLQIPGRLIHLIRFGDEANNRYLPYYKSRMLCEIHVCLDSMKDHSIKNLSVVLPKIVSEYENSSTTVSHDDDDVDDISVQSENSFGGDFTEEPWFVTFSFPHGLVASFVPTLLAVAAVCFSVIGNNTCTLFERKITDRPSYNMTDQESYEIIAGVSYGLYFYGIQYRDEVDEFYTTQCKPYPSHVVNDDYVKAARGFSAIALVIGFPIVLLLCLTSCMKLGDRTVRVMSTLLMLVATCQLMILVFLNSERCVDNPNPVDSSYLQSQFVWAKCALHTGKYVIIASVLWSLVAVTLGFSSRLSLVEARLRFASMSLSSATTTQ</sequence>
<evidence type="ECO:0000256" key="3">
    <source>
        <dbReference type="ARBA" id="ARBA00022475"/>
    </source>
</evidence>
<name>A0AAD8YF84_9STRA</name>
<dbReference type="InterPro" id="IPR029058">
    <property type="entry name" value="AB_hydrolase_fold"/>
</dbReference>
<dbReference type="CDD" id="cd00519">
    <property type="entry name" value="Lipase_3"/>
    <property type="match status" value="1"/>
</dbReference>
<keyword evidence="7 18" id="KW-0378">Hydrolase</keyword>
<proteinExistence type="predicted"/>